<dbReference type="PANTHER" id="PTHR23360:SF29">
    <property type="entry name" value="G_PROTEIN_RECEP_F1_2 DOMAIN-CONTAINING PROTEIN"/>
    <property type="match status" value="1"/>
</dbReference>
<keyword evidence="4 5" id="KW-0472">Membrane</keyword>
<evidence type="ECO:0000259" key="6">
    <source>
        <dbReference type="PROSITE" id="PS50262"/>
    </source>
</evidence>
<feature type="transmembrane region" description="Helical" evidence="5">
    <location>
        <begin position="270"/>
        <end position="291"/>
    </location>
</feature>
<keyword evidence="2 5" id="KW-0812">Transmembrane</keyword>
<feature type="transmembrane region" description="Helical" evidence="5">
    <location>
        <begin position="145"/>
        <end position="166"/>
    </location>
</feature>
<dbReference type="InterPro" id="IPR017452">
    <property type="entry name" value="GPCR_Rhodpsn_7TM"/>
</dbReference>
<proteinExistence type="predicted"/>
<dbReference type="PROSITE" id="PS50262">
    <property type="entry name" value="G_PROTEIN_RECEP_F1_2"/>
    <property type="match status" value="1"/>
</dbReference>
<evidence type="ECO:0000313" key="7">
    <source>
        <dbReference type="Proteomes" id="UP000887566"/>
    </source>
</evidence>
<evidence type="ECO:0000256" key="3">
    <source>
        <dbReference type="ARBA" id="ARBA00022989"/>
    </source>
</evidence>
<comment type="subcellular location">
    <subcellularLocation>
        <location evidence="1">Membrane</location>
    </subcellularLocation>
</comment>
<evidence type="ECO:0000256" key="5">
    <source>
        <dbReference type="SAM" id="Phobius"/>
    </source>
</evidence>
<evidence type="ECO:0000256" key="4">
    <source>
        <dbReference type="ARBA" id="ARBA00023136"/>
    </source>
</evidence>
<evidence type="ECO:0000256" key="1">
    <source>
        <dbReference type="ARBA" id="ARBA00004370"/>
    </source>
</evidence>
<sequence length="345" mass="38165">MSQANVTLTFEQMYGHALRAYVLYWVIGGIAIFTNIIIVIIFSSSSLLRVKYQLLIALAIGDLINGVAFVFSGVTKQRIILSMTSKTVMMWPAWSCTTESYPGLLILGAQWPACVTLLLGLERFAAVHFPIWYKVNINGKARFKMVVFSVVFSLVSLGVAFAQSYIFFGKNYAYSLCTISGAFGKYYTTWNYIVTVFVHLFAFGLNASAFLSAYSKSRLTKSGLNTVVSKEIALVRLMLSISFVSTLLISIPNIILWGQSWFWNIGGNPLGYLYVSFCASSVINIIIYIFFNREFRTQLFRSIPSGLLSKPAVGNVDPITTPNMAVSANKRAGVAHGNSSIILHS</sequence>
<feature type="transmembrane region" description="Helical" evidence="5">
    <location>
        <begin position="54"/>
        <end position="74"/>
    </location>
</feature>
<evidence type="ECO:0000256" key="2">
    <source>
        <dbReference type="ARBA" id="ARBA00022692"/>
    </source>
</evidence>
<dbReference type="PANTHER" id="PTHR23360">
    <property type="entry name" value="G-PROTEIN COUPLED RECEPTORS FAMILY 1 PROFILE DOMAIN-CONTAINING PROTEIN-RELATED"/>
    <property type="match status" value="1"/>
</dbReference>
<name>A0A914V1W6_9BILA</name>
<reference evidence="8" key="1">
    <citation type="submission" date="2022-11" db="UniProtKB">
        <authorList>
            <consortium name="WormBaseParasite"/>
        </authorList>
    </citation>
    <scope>IDENTIFICATION</scope>
</reference>
<dbReference type="Proteomes" id="UP000887566">
    <property type="component" value="Unplaced"/>
</dbReference>
<protein>
    <submittedName>
        <fullName evidence="8">G-protein coupled receptors family 1 profile domain-containing protein</fullName>
    </submittedName>
</protein>
<feature type="transmembrane region" description="Helical" evidence="5">
    <location>
        <begin position="192"/>
        <end position="214"/>
    </location>
</feature>
<dbReference type="GO" id="GO:0016020">
    <property type="term" value="C:membrane"/>
    <property type="evidence" value="ECO:0007669"/>
    <property type="project" value="UniProtKB-SubCell"/>
</dbReference>
<organism evidence="7 8">
    <name type="scientific">Plectus sambesii</name>
    <dbReference type="NCBI Taxonomy" id="2011161"/>
    <lineage>
        <taxon>Eukaryota</taxon>
        <taxon>Metazoa</taxon>
        <taxon>Ecdysozoa</taxon>
        <taxon>Nematoda</taxon>
        <taxon>Chromadorea</taxon>
        <taxon>Plectida</taxon>
        <taxon>Plectina</taxon>
        <taxon>Plectoidea</taxon>
        <taxon>Plectidae</taxon>
        <taxon>Plectus</taxon>
    </lineage>
</organism>
<dbReference type="SUPFAM" id="SSF81321">
    <property type="entry name" value="Family A G protein-coupled receptor-like"/>
    <property type="match status" value="1"/>
</dbReference>
<evidence type="ECO:0000313" key="8">
    <source>
        <dbReference type="WBParaSite" id="PSAMB.scaffold145size73095.g2508.t1"/>
    </source>
</evidence>
<feature type="transmembrane region" description="Helical" evidence="5">
    <location>
        <begin position="20"/>
        <end position="42"/>
    </location>
</feature>
<accession>A0A914V1W6</accession>
<keyword evidence="3 5" id="KW-1133">Transmembrane helix</keyword>
<feature type="domain" description="G-protein coupled receptors family 1 profile" evidence="6">
    <location>
        <begin position="33"/>
        <end position="288"/>
    </location>
</feature>
<dbReference type="Gene3D" id="1.20.1070.10">
    <property type="entry name" value="Rhodopsin 7-helix transmembrane proteins"/>
    <property type="match status" value="1"/>
</dbReference>
<feature type="transmembrane region" description="Helical" evidence="5">
    <location>
        <begin position="234"/>
        <end position="258"/>
    </location>
</feature>
<dbReference type="AlphaFoldDB" id="A0A914V1W6"/>
<dbReference type="WBParaSite" id="PSAMB.scaffold145size73095.g2508.t1">
    <property type="protein sequence ID" value="PSAMB.scaffold145size73095.g2508.t1"/>
    <property type="gene ID" value="PSAMB.scaffold145size73095.g2508"/>
</dbReference>
<dbReference type="InterPro" id="IPR047130">
    <property type="entry name" value="7TM_GPCR_Srsx_nematod"/>
</dbReference>
<keyword evidence="7" id="KW-1185">Reference proteome</keyword>